<protein>
    <submittedName>
        <fullName evidence="1">Uncharacterized protein</fullName>
    </submittedName>
</protein>
<evidence type="ECO:0000313" key="2">
    <source>
        <dbReference type="Proteomes" id="UP001396334"/>
    </source>
</evidence>
<comment type="caution">
    <text evidence="1">The sequence shown here is derived from an EMBL/GenBank/DDBJ whole genome shotgun (WGS) entry which is preliminary data.</text>
</comment>
<organism evidence="1 2">
    <name type="scientific">Hibiscus sabdariffa</name>
    <name type="common">roselle</name>
    <dbReference type="NCBI Taxonomy" id="183260"/>
    <lineage>
        <taxon>Eukaryota</taxon>
        <taxon>Viridiplantae</taxon>
        <taxon>Streptophyta</taxon>
        <taxon>Embryophyta</taxon>
        <taxon>Tracheophyta</taxon>
        <taxon>Spermatophyta</taxon>
        <taxon>Magnoliopsida</taxon>
        <taxon>eudicotyledons</taxon>
        <taxon>Gunneridae</taxon>
        <taxon>Pentapetalae</taxon>
        <taxon>rosids</taxon>
        <taxon>malvids</taxon>
        <taxon>Malvales</taxon>
        <taxon>Malvaceae</taxon>
        <taxon>Malvoideae</taxon>
        <taxon>Hibiscus</taxon>
    </lineage>
</organism>
<dbReference type="EMBL" id="JBBPBN010000013">
    <property type="protein sequence ID" value="KAK9026461.1"/>
    <property type="molecule type" value="Genomic_DNA"/>
</dbReference>
<keyword evidence="2" id="KW-1185">Reference proteome</keyword>
<accession>A0ABR2SMH9</accession>
<sequence length="109" mass="12475">MSPDIRLLTLASRIPPPLPQNLMSPIITLLLAQLKLLLKLTMKTLISLMRIFDGIPFIDFSDHVHAVARVKVLGRKIGHNVLHDRIGKPSHSLKLIDIENNYFYHYNRS</sequence>
<reference evidence="1 2" key="1">
    <citation type="journal article" date="2024" name="G3 (Bethesda)">
        <title>Genome assembly of Hibiscus sabdariffa L. provides insights into metabolisms of medicinal natural products.</title>
        <authorList>
            <person name="Kim T."/>
        </authorList>
    </citation>
    <scope>NUCLEOTIDE SEQUENCE [LARGE SCALE GENOMIC DNA]</scope>
    <source>
        <strain evidence="1">TK-2024</strain>
        <tissue evidence="1">Old leaves</tissue>
    </source>
</reference>
<evidence type="ECO:0000313" key="1">
    <source>
        <dbReference type="EMBL" id="KAK9026461.1"/>
    </source>
</evidence>
<name>A0ABR2SMH9_9ROSI</name>
<proteinExistence type="predicted"/>
<gene>
    <name evidence="1" type="ORF">V6N11_039299</name>
</gene>
<dbReference type="Proteomes" id="UP001396334">
    <property type="component" value="Unassembled WGS sequence"/>
</dbReference>